<dbReference type="GO" id="GO:0016853">
    <property type="term" value="F:isomerase activity"/>
    <property type="evidence" value="ECO:0007669"/>
    <property type="project" value="UniProtKB-KW"/>
</dbReference>
<keyword evidence="2 3" id="KW-0413">Isomerase</keyword>
<keyword evidence="4" id="KW-1185">Reference proteome</keyword>
<dbReference type="InterPro" id="IPR003719">
    <property type="entry name" value="Phenazine_PhzF-like"/>
</dbReference>
<evidence type="ECO:0000256" key="2">
    <source>
        <dbReference type="ARBA" id="ARBA00023235"/>
    </source>
</evidence>
<dbReference type="EMBL" id="QUAJ01000016">
    <property type="protein sequence ID" value="REI40791.1"/>
    <property type="molecule type" value="Genomic_DNA"/>
</dbReference>
<dbReference type="SUPFAM" id="SSF54506">
    <property type="entry name" value="Diaminopimelate epimerase-like"/>
    <property type="match status" value="1"/>
</dbReference>
<accession>A0ABX9KGK3</accession>
<dbReference type="PIRSF" id="PIRSF016184">
    <property type="entry name" value="PhzC_PhzF"/>
    <property type="match status" value="1"/>
</dbReference>
<protein>
    <submittedName>
        <fullName evidence="3">PhzF family phenazine biosynthesis isomerase</fullName>
    </submittedName>
</protein>
<reference evidence="3 4" key="1">
    <citation type="submission" date="2018-08" db="EMBL/GenBank/DDBJ databases">
        <title>Draft genome sequence of Psychrilyobacter sp. strain SD5 isolated from Black Sea water.</title>
        <authorList>
            <person name="Yadav S."/>
            <person name="Villanueva L."/>
            <person name="Damste J.S.S."/>
        </authorList>
    </citation>
    <scope>NUCLEOTIDE SEQUENCE [LARGE SCALE GENOMIC DNA]</scope>
    <source>
        <strain evidence="3 4">SD5</strain>
    </source>
</reference>
<dbReference type="RefSeq" id="WP_114642712.1">
    <property type="nucleotide sequence ID" value="NZ_JAACIO010000018.1"/>
</dbReference>
<name>A0ABX9KGK3_9FUSO</name>
<gene>
    <name evidence="3" type="ORF">DYH56_09935</name>
</gene>
<dbReference type="NCBIfam" id="TIGR00654">
    <property type="entry name" value="PhzF_family"/>
    <property type="match status" value="1"/>
</dbReference>
<comment type="caution">
    <text evidence="3">The sequence shown here is derived from an EMBL/GenBank/DDBJ whole genome shotgun (WGS) entry which is preliminary data.</text>
</comment>
<sequence>MKIKIYQVDAFTNQSYCGNAAGVVPYAEGLSDLQMQLIAKEMSLSETAFVFPGCKGYDFEVRFFTPTEEVDLCGHATIATFSLLKELGIIAADKRELIQKTKAGNLNIRFVENGSVLMRQAEPVNIEYSVPFNELYSAMGVSLEEVGVKNLMNSPEIWSTGLPDILLPLKSVEILKDLTPSMDELADLSRKLNVVGVHAFAIDEEDKVWCRNFAPAFGIPEESATGTSNGALGACLQAKGWKSNEILSFVAHQGDWMKSPSRITVQVNADSKPEVWVGGEAVIVLQGEILLPK</sequence>
<dbReference type="PANTHER" id="PTHR13774">
    <property type="entry name" value="PHENAZINE BIOSYNTHESIS PROTEIN"/>
    <property type="match status" value="1"/>
</dbReference>
<proteinExistence type="inferred from homology"/>
<evidence type="ECO:0000313" key="3">
    <source>
        <dbReference type="EMBL" id="REI40791.1"/>
    </source>
</evidence>
<organism evidence="3 4">
    <name type="scientific">Psychrilyobacter piezotolerans</name>
    <dbReference type="NCBI Taxonomy" id="2293438"/>
    <lineage>
        <taxon>Bacteria</taxon>
        <taxon>Fusobacteriati</taxon>
        <taxon>Fusobacteriota</taxon>
        <taxon>Fusobacteriia</taxon>
        <taxon>Fusobacteriales</taxon>
        <taxon>Fusobacteriaceae</taxon>
        <taxon>Psychrilyobacter</taxon>
    </lineage>
</organism>
<dbReference type="PANTHER" id="PTHR13774:SF39">
    <property type="entry name" value="BIOSYNTHESIS PROTEIN, PUTATIVE-RELATED"/>
    <property type="match status" value="1"/>
</dbReference>
<comment type="similarity">
    <text evidence="1">Belongs to the PhzF family.</text>
</comment>
<evidence type="ECO:0000256" key="1">
    <source>
        <dbReference type="ARBA" id="ARBA00008270"/>
    </source>
</evidence>
<evidence type="ECO:0000313" key="4">
    <source>
        <dbReference type="Proteomes" id="UP000263486"/>
    </source>
</evidence>
<dbReference type="Pfam" id="PF02567">
    <property type="entry name" value="PhzC-PhzF"/>
    <property type="match status" value="1"/>
</dbReference>
<dbReference type="Proteomes" id="UP000263486">
    <property type="component" value="Unassembled WGS sequence"/>
</dbReference>
<dbReference type="Gene3D" id="3.10.310.10">
    <property type="entry name" value="Diaminopimelate Epimerase, Chain A, domain 1"/>
    <property type="match status" value="2"/>
</dbReference>